<reference evidence="2" key="1">
    <citation type="submission" date="2016-10" db="EMBL/GenBank/DDBJ databases">
        <authorList>
            <person name="Varghese N."/>
            <person name="Submissions S."/>
        </authorList>
    </citation>
    <scope>NUCLEOTIDE SEQUENCE [LARGE SCALE GENOMIC DNA]</scope>
    <source>
        <strain evidence="2">CGMCC 4.3516</strain>
    </source>
</reference>
<dbReference type="SUPFAM" id="SSF54593">
    <property type="entry name" value="Glyoxalase/Bleomycin resistance protein/Dihydroxybiphenyl dioxygenase"/>
    <property type="match status" value="1"/>
</dbReference>
<evidence type="ECO:0000313" key="2">
    <source>
        <dbReference type="Proteomes" id="UP000198949"/>
    </source>
</evidence>
<gene>
    <name evidence="1" type="ORF">SAMN05216270_113107</name>
</gene>
<name>A0A1G7AF74_9ACTN</name>
<dbReference type="RefSeq" id="WP_091039107.1">
    <property type="nucleotide sequence ID" value="NZ_FNAD01000013.1"/>
</dbReference>
<dbReference type="PANTHER" id="PTHR36503:SF1">
    <property type="entry name" value="BLR2520 PROTEIN"/>
    <property type="match status" value="1"/>
</dbReference>
<dbReference type="Proteomes" id="UP000198949">
    <property type="component" value="Unassembled WGS sequence"/>
</dbReference>
<evidence type="ECO:0008006" key="3">
    <source>
        <dbReference type="Google" id="ProtNLM"/>
    </source>
</evidence>
<dbReference type="InterPro" id="IPR029068">
    <property type="entry name" value="Glyas_Bleomycin-R_OHBP_Dase"/>
</dbReference>
<dbReference type="EMBL" id="FNAD01000013">
    <property type="protein sequence ID" value="SDE13420.1"/>
    <property type="molecule type" value="Genomic_DNA"/>
</dbReference>
<proteinExistence type="predicted"/>
<sequence>MASIASVLIETPDTAAAERFYADAFGLDSELGVRASDAPTSGFRGFTLSLVVAQPSIVDSLYGTALDGGATAVKPASKSLWGYGGTLRDPFGVVWQIATSNKKNSGPETRDVDSVVFLLGAADILATRKFYEGRGFEVEKAYGRKYIEFKNPGSGVTLALYNRKGLAKVAGVDPEGSGSHRIVLRGAGDFTDPDGFAWES</sequence>
<dbReference type="Gene3D" id="3.10.180.10">
    <property type="entry name" value="2,3-Dihydroxybiphenyl 1,2-Dioxygenase, domain 1"/>
    <property type="match status" value="2"/>
</dbReference>
<organism evidence="1 2">
    <name type="scientific">Glycomyces harbinensis</name>
    <dbReference type="NCBI Taxonomy" id="58114"/>
    <lineage>
        <taxon>Bacteria</taxon>
        <taxon>Bacillati</taxon>
        <taxon>Actinomycetota</taxon>
        <taxon>Actinomycetes</taxon>
        <taxon>Glycomycetales</taxon>
        <taxon>Glycomycetaceae</taxon>
        <taxon>Glycomyces</taxon>
    </lineage>
</organism>
<accession>A0A1G7AF74</accession>
<evidence type="ECO:0000313" key="1">
    <source>
        <dbReference type="EMBL" id="SDE13420.1"/>
    </source>
</evidence>
<protein>
    <recommendedName>
        <fullName evidence="3">Glyoxalase</fullName>
    </recommendedName>
</protein>
<dbReference type="STRING" id="58114.SAMN05216270_113107"/>
<dbReference type="OrthoDB" id="4825162at2"/>
<dbReference type="AlphaFoldDB" id="A0A1G7AF74"/>
<dbReference type="PANTHER" id="PTHR36503">
    <property type="entry name" value="BLR2520 PROTEIN"/>
    <property type="match status" value="1"/>
</dbReference>
<keyword evidence="2" id="KW-1185">Reference proteome</keyword>